<protein>
    <submittedName>
        <fullName evidence="4">Clathrin heavy chain linker core motif domain-containing protein</fullName>
    </submittedName>
</protein>
<dbReference type="InterPro" id="IPR015348">
    <property type="entry name" value="Clathrin_H-chain_linker_core"/>
</dbReference>
<dbReference type="WBParaSite" id="scaffold34572_cov182.g21396">
    <property type="protein sequence ID" value="scaffold34572_cov182.g21396"/>
    <property type="gene ID" value="scaffold34572_cov182.g21396"/>
</dbReference>
<dbReference type="GO" id="GO:0005938">
    <property type="term" value="C:cell cortex"/>
    <property type="evidence" value="ECO:0007669"/>
    <property type="project" value="TreeGrafter"/>
</dbReference>
<dbReference type="Pfam" id="PF09268">
    <property type="entry name" value="Clathrin-link"/>
    <property type="match status" value="1"/>
</dbReference>
<dbReference type="SUPFAM" id="SSF48371">
    <property type="entry name" value="ARM repeat"/>
    <property type="match status" value="1"/>
</dbReference>
<feature type="domain" description="Clathrin heavy chain linker core motif" evidence="2">
    <location>
        <begin position="264"/>
        <end position="287"/>
    </location>
</feature>
<dbReference type="PANTHER" id="PTHR10292">
    <property type="entry name" value="CLATHRIN HEAVY CHAIN RELATED"/>
    <property type="match status" value="1"/>
</dbReference>
<feature type="region of interest" description="Disordered" evidence="1">
    <location>
        <begin position="433"/>
        <end position="461"/>
    </location>
</feature>
<dbReference type="GO" id="GO:0030132">
    <property type="term" value="C:clathrin coat of coated pit"/>
    <property type="evidence" value="ECO:0007669"/>
    <property type="project" value="InterPro"/>
</dbReference>
<keyword evidence="3" id="KW-1185">Reference proteome</keyword>
<dbReference type="GO" id="GO:0071439">
    <property type="term" value="C:clathrin complex"/>
    <property type="evidence" value="ECO:0007669"/>
    <property type="project" value="TreeGrafter"/>
</dbReference>
<organism evidence="3 4">
    <name type="scientific">Meloidogyne javanica</name>
    <name type="common">Root-knot nematode worm</name>
    <dbReference type="NCBI Taxonomy" id="6303"/>
    <lineage>
        <taxon>Eukaryota</taxon>
        <taxon>Metazoa</taxon>
        <taxon>Ecdysozoa</taxon>
        <taxon>Nematoda</taxon>
        <taxon>Chromadorea</taxon>
        <taxon>Rhabditida</taxon>
        <taxon>Tylenchina</taxon>
        <taxon>Tylenchomorpha</taxon>
        <taxon>Tylenchoidea</taxon>
        <taxon>Meloidogynidae</taxon>
        <taxon>Meloidogyninae</taxon>
        <taxon>Meloidogyne</taxon>
        <taxon>Meloidogyne incognita group</taxon>
    </lineage>
</organism>
<dbReference type="Pfam" id="PF13838">
    <property type="entry name" value="Clathrin_H_link"/>
    <property type="match status" value="1"/>
</dbReference>
<dbReference type="PANTHER" id="PTHR10292:SF1">
    <property type="entry name" value="CLATHRIN HEAVY CHAIN"/>
    <property type="match status" value="1"/>
</dbReference>
<dbReference type="Proteomes" id="UP000887561">
    <property type="component" value="Unplaced"/>
</dbReference>
<dbReference type="InterPro" id="IPR016025">
    <property type="entry name" value="Clathrin_H-chain_N"/>
</dbReference>
<dbReference type="GO" id="GO:0030130">
    <property type="term" value="C:clathrin coat of trans-Golgi network vesicle"/>
    <property type="evidence" value="ECO:0007669"/>
    <property type="project" value="InterPro"/>
</dbReference>
<dbReference type="Pfam" id="PF01394">
    <property type="entry name" value="Clathrin_propel"/>
    <property type="match status" value="1"/>
</dbReference>
<accession>A0A915M7Y8</accession>
<feature type="compositionally biased region" description="Polar residues" evidence="1">
    <location>
        <begin position="436"/>
        <end position="452"/>
    </location>
</feature>
<dbReference type="GO" id="GO:0006898">
    <property type="term" value="P:receptor-mediated endocytosis"/>
    <property type="evidence" value="ECO:0007669"/>
    <property type="project" value="TreeGrafter"/>
</dbReference>
<reference evidence="4" key="1">
    <citation type="submission" date="2022-11" db="UniProtKB">
        <authorList>
            <consortium name="WormBaseParasite"/>
        </authorList>
    </citation>
    <scope>IDENTIFICATION</scope>
</reference>
<evidence type="ECO:0000313" key="4">
    <source>
        <dbReference type="WBParaSite" id="scaffold34572_cov182.g21396"/>
    </source>
</evidence>
<dbReference type="InterPro" id="IPR022365">
    <property type="entry name" value="Clathrin_H-chain_propeller_rpt"/>
</dbReference>
<proteinExistence type="predicted"/>
<dbReference type="AlphaFoldDB" id="A0A915M7Y8"/>
<name>A0A915M7Y8_MELJA</name>
<evidence type="ECO:0000313" key="3">
    <source>
        <dbReference type="Proteomes" id="UP000887561"/>
    </source>
</evidence>
<sequence>MTDLAPIRSNKLFSVTIGNKLQIFDLDKNVQIKAFTVKKAVDFWTWINSNTIGFVTKTSIYHWALDDDSEPTRVCLRSPYLTSKTITNYQSNADGRFLLLVGVEKTKNGRTDGSIQLFGKGKFIYQSIEAHAGCFVQFKMEGSPDPINLLCYSLNKSGKGKLTIKELKTPTRNKQYTKKSVDFVYSDDFSESFPLSMQASSAYGILYMITNHGHVHVFEIETGCLIYTVRISTDTIFITTEHTSNNGVLGINRAGQVLSVCLDETTVIPYVTQQLQNPDLALKLACRCNLPGAEELFVRKFNLLIGNGNYPEAAKVAATAPQNILRTPQTLQKFQVAVPQGKATYPLLIYFNALLEQGPLNKYESLELCRPVLVQGKKQLVEKWISENKLECSEELGDLVKQYDVDLATSIYLRGNVSYKVYRSLGDVLREHSPTRSRIGSSSGEDQNSSKVGPNEWVDFK</sequence>
<dbReference type="Gene3D" id="2.130.10.110">
    <property type="entry name" value="Clathrin heavy-chain terminal domain"/>
    <property type="match status" value="1"/>
</dbReference>
<evidence type="ECO:0000256" key="1">
    <source>
        <dbReference type="SAM" id="MobiDB-lite"/>
    </source>
</evidence>
<evidence type="ECO:0000259" key="2">
    <source>
        <dbReference type="Pfam" id="PF09268"/>
    </source>
</evidence>
<dbReference type="GO" id="GO:0032051">
    <property type="term" value="F:clathrin light chain binding"/>
    <property type="evidence" value="ECO:0007669"/>
    <property type="project" value="TreeGrafter"/>
</dbReference>
<dbReference type="GO" id="GO:0045334">
    <property type="term" value="C:clathrin-coated endocytic vesicle"/>
    <property type="evidence" value="ECO:0007669"/>
    <property type="project" value="TreeGrafter"/>
</dbReference>
<dbReference type="InterPro" id="IPR016024">
    <property type="entry name" value="ARM-type_fold"/>
</dbReference>
<dbReference type="SUPFAM" id="SSF50989">
    <property type="entry name" value="Clathrin heavy-chain terminal domain"/>
    <property type="match status" value="1"/>
</dbReference>
<dbReference type="GO" id="GO:0005198">
    <property type="term" value="F:structural molecule activity"/>
    <property type="evidence" value="ECO:0007669"/>
    <property type="project" value="InterPro"/>
</dbReference>
<dbReference type="GO" id="GO:0006886">
    <property type="term" value="P:intracellular protein transport"/>
    <property type="evidence" value="ECO:0007669"/>
    <property type="project" value="InterPro"/>
</dbReference>